<evidence type="ECO:0000259" key="5">
    <source>
        <dbReference type="PROSITE" id="PS51337"/>
    </source>
</evidence>
<dbReference type="EMBL" id="JACQWF010000161">
    <property type="protein sequence ID" value="MBI4595448.1"/>
    <property type="molecule type" value="Genomic_DNA"/>
</dbReference>
<dbReference type="Pfam" id="PF02607">
    <property type="entry name" value="B12-binding_2"/>
    <property type="match status" value="1"/>
</dbReference>
<evidence type="ECO:0000259" key="4">
    <source>
        <dbReference type="PROSITE" id="PS51332"/>
    </source>
</evidence>
<evidence type="ECO:0000313" key="6">
    <source>
        <dbReference type="EMBL" id="MBI4595448.1"/>
    </source>
</evidence>
<name>A0A933GLA8_UNCTE</name>
<dbReference type="GO" id="GO:0046653">
    <property type="term" value="P:tetrahydrofolate metabolic process"/>
    <property type="evidence" value="ECO:0007669"/>
    <property type="project" value="TreeGrafter"/>
</dbReference>
<dbReference type="GO" id="GO:0008705">
    <property type="term" value="F:methionine synthase activity"/>
    <property type="evidence" value="ECO:0007669"/>
    <property type="project" value="TreeGrafter"/>
</dbReference>
<dbReference type="InterPro" id="IPR006158">
    <property type="entry name" value="Cobalamin-bd"/>
</dbReference>
<sequence length="212" mass="22737">MFPFEEIANALIVGNAGKVEELTKTAIAQGVELKALIDKAFMPGMDTVSEKFRNNEYYVPQVLFAARAMQTGLDLIKPLLTGQENVYHGKVVVGTSRGDMHDIGKNIVAMMLAGAGFEVIDLGTDISPQRFVQAVKDESPQLIGISSLMTTTMPAMKETIDHLKNAGLRDKVKVIIGGAPVTQDFAMEIGADGYAPDGAKGIDLAKELIGKK</sequence>
<keyword evidence="3" id="KW-0170">Cobalt</keyword>
<dbReference type="InterPro" id="IPR036594">
    <property type="entry name" value="Meth_synthase_dom"/>
</dbReference>
<dbReference type="Gene3D" id="1.10.1240.10">
    <property type="entry name" value="Methionine synthase domain"/>
    <property type="match status" value="1"/>
</dbReference>
<dbReference type="InterPro" id="IPR036724">
    <property type="entry name" value="Cobalamin-bd_sf"/>
</dbReference>
<dbReference type="FunFam" id="3.40.50.280:FF:000003">
    <property type="entry name" value="Dimethylamine methyltransferase corrinoid protein"/>
    <property type="match status" value="1"/>
</dbReference>
<proteinExistence type="inferred from homology"/>
<evidence type="ECO:0000256" key="1">
    <source>
        <dbReference type="ARBA" id="ARBA00010854"/>
    </source>
</evidence>
<dbReference type="PROSITE" id="PS51337">
    <property type="entry name" value="B12_BINDING_NTER"/>
    <property type="match status" value="1"/>
</dbReference>
<dbReference type="PROSITE" id="PS51332">
    <property type="entry name" value="B12_BINDING"/>
    <property type="match status" value="1"/>
</dbReference>
<dbReference type="InterPro" id="IPR003759">
    <property type="entry name" value="Cbl-bd_cap"/>
</dbReference>
<dbReference type="CDD" id="cd02070">
    <property type="entry name" value="corrinoid_protein_B12-BD"/>
    <property type="match status" value="1"/>
</dbReference>
<dbReference type="SUPFAM" id="SSF47644">
    <property type="entry name" value="Methionine synthase domain"/>
    <property type="match status" value="1"/>
</dbReference>
<dbReference type="Gene3D" id="3.40.50.280">
    <property type="entry name" value="Cobalamin-binding domain"/>
    <property type="match status" value="1"/>
</dbReference>
<keyword evidence="2" id="KW-0479">Metal-binding</keyword>
<dbReference type="GO" id="GO:0031419">
    <property type="term" value="F:cobalamin binding"/>
    <property type="evidence" value="ECO:0007669"/>
    <property type="project" value="InterPro"/>
</dbReference>
<dbReference type="Pfam" id="PF02310">
    <property type="entry name" value="B12-binding"/>
    <property type="match status" value="1"/>
</dbReference>
<gene>
    <name evidence="6" type="ORF">HY730_03615</name>
</gene>
<feature type="domain" description="B12-binding N-terminal" evidence="5">
    <location>
        <begin position="1"/>
        <end position="88"/>
    </location>
</feature>
<organism evidence="6 7">
    <name type="scientific">Tectimicrobiota bacterium</name>
    <dbReference type="NCBI Taxonomy" id="2528274"/>
    <lineage>
        <taxon>Bacteria</taxon>
        <taxon>Pseudomonadati</taxon>
        <taxon>Nitrospinota/Tectimicrobiota group</taxon>
        <taxon>Candidatus Tectimicrobiota</taxon>
    </lineage>
</organism>
<comment type="caution">
    <text evidence="6">The sequence shown here is derived from an EMBL/GenBank/DDBJ whole genome shotgun (WGS) entry which is preliminary data.</text>
</comment>
<evidence type="ECO:0000256" key="3">
    <source>
        <dbReference type="ARBA" id="ARBA00023285"/>
    </source>
</evidence>
<comment type="similarity">
    <text evidence="1">Belongs to the methylamine corrinoid protein family.</text>
</comment>
<evidence type="ECO:0000313" key="7">
    <source>
        <dbReference type="Proteomes" id="UP000772181"/>
    </source>
</evidence>
<feature type="domain" description="B12-binding" evidence="4">
    <location>
        <begin position="88"/>
        <end position="212"/>
    </location>
</feature>
<dbReference type="InterPro" id="IPR050554">
    <property type="entry name" value="Met_Synthase/Corrinoid"/>
</dbReference>
<dbReference type="SUPFAM" id="SSF52242">
    <property type="entry name" value="Cobalamin (vitamin B12)-binding domain"/>
    <property type="match status" value="1"/>
</dbReference>
<dbReference type="GO" id="GO:0050667">
    <property type="term" value="P:homocysteine metabolic process"/>
    <property type="evidence" value="ECO:0007669"/>
    <property type="project" value="TreeGrafter"/>
</dbReference>
<dbReference type="AlphaFoldDB" id="A0A933GLA8"/>
<evidence type="ECO:0000256" key="2">
    <source>
        <dbReference type="ARBA" id="ARBA00022723"/>
    </source>
</evidence>
<reference evidence="6" key="1">
    <citation type="submission" date="2020-07" db="EMBL/GenBank/DDBJ databases">
        <title>Huge and variable diversity of episymbiotic CPR bacteria and DPANN archaea in groundwater ecosystems.</title>
        <authorList>
            <person name="He C.Y."/>
            <person name="Keren R."/>
            <person name="Whittaker M."/>
            <person name="Farag I.F."/>
            <person name="Doudna J."/>
            <person name="Cate J.H.D."/>
            <person name="Banfield J.F."/>
        </authorList>
    </citation>
    <scope>NUCLEOTIDE SEQUENCE</scope>
    <source>
        <strain evidence="6">NC_groundwater_1482_Ag_S-0.65um_47_24</strain>
    </source>
</reference>
<dbReference type="SMART" id="SM01018">
    <property type="entry name" value="B12-binding_2"/>
    <property type="match status" value="1"/>
</dbReference>
<accession>A0A933GLA8</accession>
<dbReference type="PANTHER" id="PTHR45833:SF1">
    <property type="entry name" value="METHIONINE SYNTHASE"/>
    <property type="match status" value="1"/>
</dbReference>
<protein>
    <submittedName>
        <fullName evidence="6">Corrinoid protein</fullName>
    </submittedName>
</protein>
<dbReference type="Proteomes" id="UP000772181">
    <property type="component" value="Unassembled WGS sequence"/>
</dbReference>
<dbReference type="GO" id="GO:0005829">
    <property type="term" value="C:cytosol"/>
    <property type="evidence" value="ECO:0007669"/>
    <property type="project" value="TreeGrafter"/>
</dbReference>
<dbReference type="GO" id="GO:0046872">
    <property type="term" value="F:metal ion binding"/>
    <property type="evidence" value="ECO:0007669"/>
    <property type="project" value="UniProtKB-KW"/>
</dbReference>
<dbReference type="PANTHER" id="PTHR45833">
    <property type="entry name" value="METHIONINE SYNTHASE"/>
    <property type="match status" value="1"/>
</dbReference>